<dbReference type="AlphaFoldDB" id="A0A0S4JLK7"/>
<name>A0A0S4JLK7_BODSA</name>
<reference evidence="2" key="1">
    <citation type="submission" date="2015-09" db="EMBL/GenBank/DDBJ databases">
        <authorList>
            <consortium name="Pathogen Informatics"/>
        </authorList>
    </citation>
    <scope>NUCLEOTIDE SEQUENCE [LARGE SCALE GENOMIC DNA]</scope>
    <source>
        <strain evidence="2">Lake Konstanz</strain>
    </source>
</reference>
<protein>
    <submittedName>
        <fullName evidence="1">Uncharacterized protein</fullName>
    </submittedName>
</protein>
<proteinExistence type="predicted"/>
<dbReference type="VEuPathDB" id="TriTrypDB:BSAL_20770"/>
<sequence>MFSPTMHRCSADVVKTEVKYHDPATWPRRLTAAQIQCLLADHLTNPDAPPNYQSLAALQQLGDNDSAALLLSRCVKAPDINVHTFLAGYFKVDSGGGTGRRGALHEDTRDEMERALLVGCGERRLLVCRATSHKEAQELIRLFLSTARASAVKCGRVLAWNGNALEQDAPRAVCDAIRQHVSSVTDVLQDAHNYRNTKQAYDTWEMETARC</sequence>
<gene>
    <name evidence="1" type="ORF">BSAL_20770</name>
</gene>
<evidence type="ECO:0000313" key="2">
    <source>
        <dbReference type="Proteomes" id="UP000051952"/>
    </source>
</evidence>
<accession>A0A0S4JLK7</accession>
<dbReference type="EMBL" id="CYKH01001731">
    <property type="protein sequence ID" value="CUG89379.1"/>
    <property type="molecule type" value="Genomic_DNA"/>
</dbReference>
<evidence type="ECO:0000313" key="1">
    <source>
        <dbReference type="EMBL" id="CUG89379.1"/>
    </source>
</evidence>
<organism evidence="1 2">
    <name type="scientific">Bodo saltans</name>
    <name type="common">Flagellated protozoan</name>
    <dbReference type="NCBI Taxonomy" id="75058"/>
    <lineage>
        <taxon>Eukaryota</taxon>
        <taxon>Discoba</taxon>
        <taxon>Euglenozoa</taxon>
        <taxon>Kinetoplastea</taxon>
        <taxon>Metakinetoplastina</taxon>
        <taxon>Eubodonida</taxon>
        <taxon>Bodonidae</taxon>
        <taxon>Bodo</taxon>
    </lineage>
</organism>
<feature type="non-terminal residue" evidence="1">
    <location>
        <position position="211"/>
    </location>
</feature>
<keyword evidence="2" id="KW-1185">Reference proteome</keyword>
<dbReference type="Proteomes" id="UP000051952">
    <property type="component" value="Unassembled WGS sequence"/>
</dbReference>